<dbReference type="InterPro" id="IPR053714">
    <property type="entry name" value="Iso_Racemase_Enz_sf"/>
</dbReference>
<organism evidence="1">
    <name type="scientific">Pseudomonas marincola</name>
    <dbReference type="NCBI Taxonomy" id="437900"/>
    <lineage>
        <taxon>Bacteria</taxon>
        <taxon>Pseudomonadati</taxon>
        <taxon>Pseudomonadota</taxon>
        <taxon>Gammaproteobacteria</taxon>
        <taxon>Pseudomonadales</taxon>
        <taxon>Pseudomonadaceae</taxon>
        <taxon>Pseudomonas</taxon>
    </lineage>
</organism>
<gene>
    <name evidence="1" type="ORF">PMYSY11_2387</name>
</gene>
<dbReference type="PANTHER" id="PTHR40267:SF1">
    <property type="entry name" value="BLR3294 PROTEIN"/>
    <property type="match status" value="1"/>
</dbReference>
<dbReference type="PANTHER" id="PTHR40267">
    <property type="entry name" value="BLR3294 PROTEIN"/>
    <property type="match status" value="1"/>
</dbReference>
<dbReference type="EMBL" id="LR215729">
    <property type="protein sequence ID" value="VEV97432.1"/>
    <property type="molecule type" value="Genomic_DNA"/>
</dbReference>
<dbReference type="RefSeq" id="WP_150548352.1">
    <property type="nucleotide sequence ID" value="NZ_LR215729.2"/>
</dbReference>
<dbReference type="InterPro" id="IPR026286">
    <property type="entry name" value="MaiA/AMDase"/>
</dbReference>
<dbReference type="Pfam" id="PF17645">
    <property type="entry name" value="Amdase"/>
    <property type="match status" value="1"/>
</dbReference>
<dbReference type="AlphaFoldDB" id="A0A653E6M3"/>
<accession>A0A653E6M3</accession>
<dbReference type="PIRSF" id="PIRSF015736">
    <property type="entry name" value="MI"/>
    <property type="match status" value="1"/>
</dbReference>
<protein>
    <submittedName>
        <fullName evidence="1">Asp/Glu racemase</fullName>
    </submittedName>
</protein>
<sequence length="265" mass="28769">MIETFAEFQALQQHFEHQSNQDDGRVRVGLVQLASDFTLENEWRQLLGERVELYSTRTPCSPTVTPGGLRAMSQGLSHSTSHLVPGLPLDVIAFGCTSGSMLIGEQEVGALINSVRPGVPVTNPWSAVKAALRALGARKVAVLTPYISEVNYPIFQGLRQAGLTISAFGTFGVLEDAQIPRIPAPAIERAAEQLLRNNPADALFLSCTNLHTLEILERLERRLGIPVISSNQALFWHVLQLSNCVHRPNGFGALLTDNPSATLAS</sequence>
<dbReference type="Gene3D" id="3.40.50.12500">
    <property type="match status" value="1"/>
</dbReference>
<reference evidence="1" key="1">
    <citation type="submission" date="2019-02" db="EMBL/GenBank/DDBJ databases">
        <authorList>
            <consortium name="Genoscope - CEA"/>
            <person name="William W."/>
        </authorList>
    </citation>
    <scope>NUCLEOTIDE SEQUENCE [LARGE SCALE GENOMIC DNA]</scope>
    <source>
        <strain evidence="1">YSy11</strain>
    </source>
</reference>
<proteinExistence type="predicted"/>
<evidence type="ECO:0000313" key="1">
    <source>
        <dbReference type="EMBL" id="VEV97432.1"/>
    </source>
</evidence>
<name>A0A653E6M3_9PSED</name>